<evidence type="ECO:0000313" key="4">
    <source>
        <dbReference type="Proteomes" id="UP000011632"/>
    </source>
</evidence>
<sequence length="329" mass="37350">MVPAATDADEGNPLVSYVIPTYNRPDDLADAVASVLEQTYEPIEVIVVSGSTDETAAMFEDGGRFDRDEVSFYDFPRRLSPPEARNIGYERASGEILVTTDDDAVYADPNATDIIVSRFREHQDVGVLAFQSRDYYSGEILRKEIPDPPDFETPPTEEYRTTSFIGVGTAIRRSTLERTDAFPEAFEYGFEEMDLSIQALDAGYDILYVPSVVVRHKKSPAARRPDHVVLELLVGNRIRLAVRNLPWRYVVVSAIVWAAYAFVRTGFRISPMKRVLTSLWQQRHDLLSQRDVIDGKTIALVKSRDSMLFLWLYGPHPRRILGNLKRLTW</sequence>
<evidence type="ECO:0000259" key="2">
    <source>
        <dbReference type="Pfam" id="PF00535"/>
    </source>
</evidence>
<dbReference type="Proteomes" id="UP000011632">
    <property type="component" value="Unassembled WGS sequence"/>
</dbReference>
<organism evidence="3 4">
    <name type="scientific">Natrinema versiforme JCM 10478</name>
    <dbReference type="NCBI Taxonomy" id="1227496"/>
    <lineage>
        <taxon>Archaea</taxon>
        <taxon>Methanobacteriati</taxon>
        <taxon>Methanobacteriota</taxon>
        <taxon>Stenosarchaea group</taxon>
        <taxon>Halobacteria</taxon>
        <taxon>Halobacteriales</taxon>
        <taxon>Natrialbaceae</taxon>
        <taxon>Natrinema</taxon>
    </lineage>
</organism>
<dbReference type="AlphaFoldDB" id="L9Y331"/>
<dbReference type="PANTHER" id="PTHR43685:SF2">
    <property type="entry name" value="GLYCOSYLTRANSFERASE 2-LIKE DOMAIN-CONTAINING PROTEIN"/>
    <property type="match status" value="1"/>
</dbReference>
<dbReference type="InterPro" id="IPR050834">
    <property type="entry name" value="Glycosyltransf_2"/>
</dbReference>
<keyword evidence="1" id="KW-1133">Transmembrane helix</keyword>
<dbReference type="EMBL" id="AOID01000030">
    <property type="protein sequence ID" value="ELY67293.1"/>
    <property type="molecule type" value="Genomic_DNA"/>
</dbReference>
<protein>
    <submittedName>
        <fullName evidence="3">Putative Glycosyl transferase, family 2</fullName>
    </submittedName>
</protein>
<dbReference type="GO" id="GO:0016740">
    <property type="term" value="F:transferase activity"/>
    <property type="evidence" value="ECO:0007669"/>
    <property type="project" value="UniProtKB-KW"/>
</dbReference>
<keyword evidence="4" id="KW-1185">Reference proteome</keyword>
<dbReference type="InterPro" id="IPR001173">
    <property type="entry name" value="Glyco_trans_2-like"/>
</dbReference>
<keyword evidence="3" id="KW-0808">Transferase</keyword>
<dbReference type="RefSeq" id="WP_006431287.1">
    <property type="nucleotide sequence ID" value="NZ_AOID01000030.1"/>
</dbReference>
<gene>
    <name evidence="3" type="ORF">C489_11038</name>
</gene>
<name>L9Y331_9EURY</name>
<dbReference type="PATRIC" id="fig|1227496.3.peg.2232"/>
<dbReference type="Pfam" id="PF00535">
    <property type="entry name" value="Glycos_transf_2"/>
    <property type="match status" value="1"/>
</dbReference>
<dbReference type="OrthoDB" id="46222at2157"/>
<evidence type="ECO:0000313" key="3">
    <source>
        <dbReference type="EMBL" id="ELY67293.1"/>
    </source>
</evidence>
<reference evidence="3 4" key="1">
    <citation type="journal article" date="2014" name="PLoS Genet.">
        <title>Phylogenetically driven sequencing of extremely halophilic archaea reveals strategies for static and dynamic osmo-response.</title>
        <authorList>
            <person name="Becker E.A."/>
            <person name="Seitzer P.M."/>
            <person name="Tritt A."/>
            <person name="Larsen D."/>
            <person name="Krusor M."/>
            <person name="Yao A.I."/>
            <person name="Wu D."/>
            <person name="Madern D."/>
            <person name="Eisen J.A."/>
            <person name="Darling A.E."/>
            <person name="Facciotti M.T."/>
        </authorList>
    </citation>
    <scope>NUCLEOTIDE SEQUENCE [LARGE SCALE GENOMIC DNA]</scope>
    <source>
        <strain evidence="3 4">JCM 10478</strain>
    </source>
</reference>
<comment type="caution">
    <text evidence="3">The sequence shown here is derived from an EMBL/GenBank/DDBJ whole genome shotgun (WGS) entry which is preliminary data.</text>
</comment>
<dbReference type="STRING" id="1227496.C489_11038"/>
<dbReference type="CDD" id="cd00761">
    <property type="entry name" value="Glyco_tranf_GTA_type"/>
    <property type="match status" value="1"/>
</dbReference>
<evidence type="ECO:0000256" key="1">
    <source>
        <dbReference type="SAM" id="Phobius"/>
    </source>
</evidence>
<keyword evidence="1" id="KW-0472">Membrane</keyword>
<dbReference type="SUPFAM" id="SSF53448">
    <property type="entry name" value="Nucleotide-diphospho-sugar transferases"/>
    <property type="match status" value="1"/>
</dbReference>
<dbReference type="PANTHER" id="PTHR43685">
    <property type="entry name" value="GLYCOSYLTRANSFERASE"/>
    <property type="match status" value="1"/>
</dbReference>
<accession>L9Y331</accession>
<proteinExistence type="predicted"/>
<dbReference type="Gene3D" id="3.90.550.10">
    <property type="entry name" value="Spore Coat Polysaccharide Biosynthesis Protein SpsA, Chain A"/>
    <property type="match status" value="1"/>
</dbReference>
<keyword evidence="1" id="KW-0812">Transmembrane</keyword>
<dbReference type="InterPro" id="IPR029044">
    <property type="entry name" value="Nucleotide-diphossugar_trans"/>
</dbReference>
<feature type="domain" description="Glycosyltransferase 2-like" evidence="2">
    <location>
        <begin position="16"/>
        <end position="177"/>
    </location>
</feature>
<feature type="transmembrane region" description="Helical" evidence="1">
    <location>
        <begin position="246"/>
        <end position="263"/>
    </location>
</feature>